<dbReference type="PANTHER" id="PTHR23076:SF139">
    <property type="entry name" value="ATP-DEPENDENT ZINC METALLOPROTEASE FTSH 2, CHLOROPLASTIC"/>
    <property type="match status" value="1"/>
</dbReference>
<dbReference type="InterPro" id="IPR003960">
    <property type="entry name" value="ATPase_AAA_CS"/>
</dbReference>
<dbReference type="GO" id="GO:0008270">
    <property type="term" value="F:zinc ion binding"/>
    <property type="evidence" value="ECO:0007669"/>
    <property type="project" value="InterPro"/>
</dbReference>
<dbReference type="NCBIfam" id="TIGR01241">
    <property type="entry name" value="FtsH_fam"/>
    <property type="match status" value="1"/>
</dbReference>
<keyword evidence="16" id="KW-0482">Metalloprotease</keyword>
<dbReference type="GO" id="GO:0005524">
    <property type="term" value="F:ATP binding"/>
    <property type="evidence" value="ECO:0007669"/>
    <property type="project" value="UniProtKB-KW"/>
</dbReference>
<dbReference type="InterPro" id="IPR003593">
    <property type="entry name" value="AAA+_ATPase"/>
</dbReference>
<comment type="cofactor">
    <cofactor evidence="1">
        <name>Zn(2+)</name>
        <dbReference type="ChEBI" id="CHEBI:29105"/>
    </cofactor>
</comment>
<comment type="subcellular location">
    <subcellularLocation>
        <location evidence="19">Plastid</location>
        <location evidence="19">Chloroplast thylakoid membrane</location>
        <topology evidence="19">Single-pass membrane protein</topology>
        <orientation evidence="19">Stromal side</orientation>
    </subcellularLocation>
</comment>
<comment type="similarity">
    <text evidence="3">In the C-terminal section; belongs to the peptidase M41 family.</text>
</comment>
<keyword evidence="15" id="KW-1133">Transmembrane helix</keyword>
<keyword evidence="11" id="KW-0378">Hydrolase</keyword>
<evidence type="ECO:0000256" key="10">
    <source>
        <dbReference type="ARBA" id="ARBA00022741"/>
    </source>
</evidence>
<dbReference type="InterPro" id="IPR000642">
    <property type="entry name" value="Peptidase_M41"/>
</dbReference>
<evidence type="ECO:0000256" key="1">
    <source>
        <dbReference type="ARBA" id="ARBA00001947"/>
    </source>
</evidence>
<dbReference type="GO" id="GO:0004222">
    <property type="term" value="F:metalloendopeptidase activity"/>
    <property type="evidence" value="ECO:0007669"/>
    <property type="project" value="InterPro"/>
</dbReference>
<keyword evidence="10" id="KW-0547">Nucleotide-binding</keyword>
<dbReference type="InterPro" id="IPR011546">
    <property type="entry name" value="Pept_M41_FtsH_extracell"/>
</dbReference>
<accession>A0AAV5CI87</accession>
<dbReference type="Gene3D" id="3.40.50.300">
    <property type="entry name" value="P-loop containing nucleotide triphosphate hydrolases"/>
    <property type="match status" value="1"/>
</dbReference>
<dbReference type="HAMAP" id="MF_01458">
    <property type="entry name" value="FtsH"/>
    <property type="match status" value="1"/>
</dbReference>
<keyword evidence="22" id="KW-1185">Reference proteome</keyword>
<evidence type="ECO:0000256" key="11">
    <source>
        <dbReference type="ARBA" id="ARBA00022801"/>
    </source>
</evidence>
<keyword evidence="9" id="KW-0479">Metal-binding</keyword>
<dbReference type="Gene3D" id="1.10.8.60">
    <property type="match status" value="1"/>
</dbReference>
<dbReference type="InterPro" id="IPR005936">
    <property type="entry name" value="FtsH"/>
</dbReference>
<dbReference type="Pfam" id="PF06480">
    <property type="entry name" value="FtsH_ext"/>
    <property type="match status" value="1"/>
</dbReference>
<keyword evidence="12" id="KW-0862">Zinc</keyword>
<keyword evidence="17" id="KW-0793">Thylakoid</keyword>
<evidence type="ECO:0000256" key="13">
    <source>
        <dbReference type="ARBA" id="ARBA00022840"/>
    </source>
</evidence>
<dbReference type="GO" id="GO:0004176">
    <property type="term" value="F:ATP-dependent peptidase activity"/>
    <property type="evidence" value="ECO:0007669"/>
    <property type="project" value="InterPro"/>
</dbReference>
<evidence type="ECO:0000256" key="4">
    <source>
        <dbReference type="ARBA" id="ARBA00010550"/>
    </source>
</evidence>
<dbReference type="GO" id="GO:0016887">
    <property type="term" value="F:ATP hydrolysis activity"/>
    <property type="evidence" value="ECO:0007669"/>
    <property type="project" value="InterPro"/>
</dbReference>
<gene>
    <name evidence="21" type="primary">ga14660</name>
    <name evidence="21" type="ORF">PR202_ga14660</name>
</gene>
<dbReference type="Pfam" id="PF10191">
    <property type="entry name" value="COG7"/>
    <property type="match status" value="1"/>
</dbReference>
<organism evidence="21 22">
    <name type="scientific">Eleusine coracana subsp. coracana</name>
    <dbReference type="NCBI Taxonomy" id="191504"/>
    <lineage>
        <taxon>Eukaryota</taxon>
        <taxon>Viridiplantae</taxon>
        <taxon>Streptophyta</taxon>
        <taxon>Embryophyta</taxon>
        <taxon>Tracheophyta</taxon>
        <taxon>Spermatophyta</taxon>
        <taxon>Magnoliopsida</taxon>
        <taxon>Liliopsida</taxon>
        <taxon>Poales</taxon>
        <taxon>Poaceae</taxon>
        <taxon>PACMAD clade</taxon>
        <taxon>Chloridoideae</taxon>
        <taxon>Cynodonteae</taxon>
        <taxon>Eleusininae</taxon>
        <taxon>Eleusine</taxon>
    </lineage>
</organism>
<dbReference type="Proteomes" id="UP001054889">
    <property type="component" value="Unassembled WGS sequence"/>
</dbReference>
<name>A0AAV5CI87_ELECO</name>
<dbReference type="Pfam" id="PF01434">
    <property type="entry name" value="Peptidase_M41"/>
    <property type="match status" value="1"/>
</dbReference>
<sequence length="1474" mass="160341">MVVVDASEFGAEGFDPKRWINAALDARHPTEPLDRFLADAEERLRAAADDAAASLERDSGEALRRIPLACRDALRLREDAVALRSHLASVLQSLSQAEGSSAESITALARIDTVKQRMEAAYATLQDAAGLAQLSQSVEDVFSSGNLPKAAETLATMRHCLSAVGEVAEFANVRKQLEVLEERLDEMVQPRLVDALSNRKVFILMKLVDAVQDLRGILIRIGRFKSLEVQYTKIHVKPLKKLWEDFDLKQRASRMEMEKHGGDSINSLSFSSWLPNFYDETLLYLEQEWKWCLTAFPEEYKSLVPKVLVETMSELNLSFVSRVNVATGDVVPETRSVAKGIMDVLSGDLPKSTKLQNKHLQALIELHNMTGTFARNIQHLFSESDIAVVLNTLKAIYSPYEIFKARYGQMERAILSAEMAGIDIRGAVSRGGVGAQGIELSETVRRMEESIPQMIVLLEAAVERCISFTGGSEADELVVALDDIMLRYISNLQETLKSLRIVCGLDSTAHSDALKKDAGLEKKDAQRLVDVSEEEEWAIVQGALQILTVADCLTSRTSVFEASLRATLARIGTNFSLSGFGNNLDKSPSTTADETAEMPLGGRAALDIAAIRLSDLPDKSKKLFTVLEQSKDPRFHALPHTSQRVAAFSDTVNELVYDVLISKVRHRLSEVARLPIWSSVEEQGGLPLPSFSAYPQAYVTSVGEYLLTLPQQLEPLAEGISGNEAGNDEAQFFATEWIFKVAEGATALFMEQLRGIQYITDRGAQQLAADIEYLNNVLSALSMPIPPFLSTFHTCVSTPKDQMAPPTMRLAAKAISALPSSGVAQRPVSVTASLEHKTSDARRKFLKLALGNLGVGLPTLLGAKKALADEQGVSSSRMSYSRFLEYLDKDRVKKVDLFENGTIAIVEAISPELGNRVQRVRVQLPGLSQELLQKLREKNIDFAAHNNQEDSGSLLFNLIGNLAFPLILIGGLFLLSRRAQGGLGGPNGPGFPLGFGQSKAKFQMEPNTGVTFDDVAGVDEAKQDFMEVVEFLKKPERFTAVGARIPKGVLLVGPPGTGKTLLAKAIAGEAGVPFFSISGSEFVEMFVGVGASRVRDLFKKAKENAPCIVFVDEIDAVGRQRGTGIGGGNDEREQTLNQLLTEMDGFEGNTGIIVIAATNRADILDSALLRPGRFDRQVSVDVPDVRGRTEILKVHGGNKKFDSDVSLDVIAMRTPGFSGADLANLLNEAAILAGRRGKTAISSKEIDDSIDRIVAGMEGTVMTDGKSKSLVAYHEVGHAICGTLTGHDPVQKVTLVPRGQARGLTWFIPMDDPTLISRQQLFARIVGGLGGRAAEEVIFGEPEVTTGAAGDLQQITGLAKQMVVTFGMSEIGPWSLMEGGAQSGDVIMRMMARNSMSEKLAEDIDSAVKRLSDEAYGIALSHIRNNREAIDKIVEVLLEKETINGDEFRAILSEFVEIPVENRVPPATPAALPA</sequence>
<evidence type="ECO:0000256" key="15">
    <source>
        <dbReference type="ARBA" id="ARBA00022989"/>
    </source>
</evidence>
<protein>
    <recommendedName>
        <fullName evidence="20">AAA+ ATPase domain-containing protein</fullName>
    </recommendedName>
</protein>
<dbReference type="PROSITE" id="PS00674">
    <property type="entry name" value="AAA"/>
    <property type="match status" value="1"/>
</dbReference>
<dbReference type="FunFam" id="3.30.720.210:FF:000002">
    <property type="entry name" value="ATP-dependent zinc metalloprotease FTSH chloroplastic"/>
    <property type="match status" value="1"/>
</dbReference>
<keyword evidence="7" id="KW-0645">Protease</keyword>
<feature type="domain" description="AAA+ ATPase" evidence="20">
    <location>
        <begin position="1045"/>
        <end position="1184"/>
    </location>
</feature>
<keyword evidence="13" id="KW-0067">ATP-binding</keyword>
<reference evidence="21" key="1">
    <citation type="journal article" date="2018" name="DNA Res.">
        <title>Multiple hybrid de novo genome assembly of finger millet, an orphan allotetraploid crop.</title>
        <authorList>
            <person name="Hatakeyama M."/>
            <person name="Aluri S."/>
            <person name="Balachadran M.T."/>
            <person name="Sivarajan S.R."/>
            <person name="Patrignani A."/>
            <person name="Gruter S."/>
            <person name="Poveda L."/>
            <person name="Shimizu-Inatsugi R."/>
            <person name="Baeten J."/>
            <person name="Francoijs K.J."/>
            <person name="Nataraja K.N."/>
            <person name="Reddy Y.A.N."/>
            <person name="Phadnis S."/>
            <person name="Ravikumar R.L."/>
            <person name="Schlapbach R."/>
            <person name="Sreeman S.M."/>
            <person name="Shimizu K.K."/>
        </authorList>
    </citation>
    <scope>NUCLEOTIDE SEQUENCE</scope>
</reference>
<dbReference type="GO" id="GO:0006886">
    <property type="term" value="P:intracellular protein transport"/>
    <property type="evidence" value="ECO:0007669"/>
    <property type="project" value="InterPro"/>
</dbReference>
<evidence type="ECO:0000256" key="9">
    <source>
        <dbReference type="ARBA" id="ARBA00022723"/>
    </source>
</evidence>
<evidence type="ECO:0000256" key="14">
    <source>
        <dbReference type="ARBA" id="ARBA00022946"/>
    </source>
</evidence>
<dbReference type="GO" id="GO:0006508">
    <property type="term" value="P:proteolysis"/>
    <property type="evidence" value="ECO:0007669"/>
    <property type="project" value="UniProtKB-KW"/>
</dbReference>
<dbReference type="SMART" id="SM00382">
    <property type="entry name" value="AAA"/>
    <property type="match status" value="1"/>
</dbReference>
<dbReference type="InterPro" id="IPR037219">
    <property type="entry name" value="Peptidase_M41-like"/>
</dbReference>
<comment type="similarity">
    <text evidence="4">In the N-terminal section; belongs to the AAA ATPase family.</text>
</comment>
<evidence type="ECO:0000259" key="20">
    <source>
        <dbReference type="SMART" id="SM00382"/>
    </source>
</evidence>
<keyword evidence="5" id="KW-0150">Chloroplast</keyword>
<dbReference type="InterPro" id="IPR027417">
    <property type="entry name" value="P-loop_NTPase"/>
</dbReference>
<dbReference type="InterPro" id="IPR003959">
    <property type="entry name" value="ATPase_AAA_core"/>
</dbReference>
<evidence type="ECO:0000256" key="8">
    <source>
        <dbReference type="ARBA" id="ARBA00022692"/>
    </source>
</evidence>
<dbReference type="FunFam" id="1.10.8.60:FF:000001">
    <property type="entry name" value="ATP-dependent zinc metalloprotease FtsH"/>
    <property type="match status" value="1"/>
</dbReference>
<evidence type="ECO:0000256" key="19">
    <source>
        <dbReference type="ARBA" id="ARBA00060455"/>
    </source>
</evidence>
<evidence type="ECO:0000256" key="5">
    <source>
        <dbReference type="ARBA" id="ARBA00022528"/>
    </source>
</evidence>
<dbReference type="PANTHER" id="PTHR23076">
    <property type="entry name" value="METALLOPROTEASE M41 FTSH"/>
    <property type="match status" value="1"/>
</dbReference>
<evidence type="ECO:0000256" key="2">
    <source>
        <dbReference type="ARBA" id="ARBA00003497"/>
    </source>
</evidence>
<dbReference type="SUPFAM" id="SSF52540">
    <property type="entry name" value="P-loop containing nucleoside triphosphate hydrolases"/>
    <property type="match status" value="1"/>
</dbReference>
<evidence type="ECO:0000256" key="7">
    <source>
        <dbReference type="ARBA" id="ARBA00022670"/>
    </source>
</evidence>
<dbReference type="CDD" id="cd19501">
    <property type="entry name" value="RecA-like_FtsH"/>
    <property type="match status" value="1"/>
</dbReference>
<evidence type="ECO:0000313" key="22">
    <source>
        <dbReference type="Proteomes" id="UP001054889"/>
    </source>
</evidence>
<evidence type="ECO:0000256" key="3">
    <source>
        <dbReference type="ARBA" id="ARBA00010044"/>
    </source>
</evidence>
<keyword evidence="18" id="KW-0472">Membrane</keyword>
<dbReference type="GO" id="GO:0009535">
    <property type="term" value="C:chloroplast thylakoid membrane"/>
    <property type="evidence" value="ECO:0007669"/>
    <property type="project" value="UniProtKB-SubCell"/>
</dbReference>
<dbReference type="EMBL" id="BQKI01000007">
    <property type="protein sequence ID" value="GJM97712.1"/>
    <property type="molecule type" value="Genomic_DNA"/>
</dbReference>
<evidence type="ECO:0000256" key="18">
    <source>
        <dbReference type="ARBA" id="ARBA00023136"/>
    </source>
</evidence>
<dbReference type="InterPro" id="IPR019335">
    <property type="entry name" value="COG7"/>
</dbReference>
<evidence type="ECO:0000256" key="17">
    <source>
        <dbReference type="ARBA" id="ARBA00023078"/>
    </source>
</evidence>
<evidence type="ECO:0000313" key="21">
    <source>
        <dbReference type="EMBL" id="GJM97712.1"/>
    </source>
</evidence>
<dbReference type="Gene3D" id="1.20.58.760">
    <property type="entry name" value="Peptidase M41"/>
    <property type="match status" value="1"/>
</dbReference>
<dbReference type="InterPro" id="IPR041569">
    <property type="entry name" value="AAA_lid_3"/>
</dbReference>
<dbReference type="Pfam" id="PF17862">
    <property type="entry name" value="AAA_lid_3"/>
    <property type="match status" value="1"/>
</dbReference>
<keyword evidence="14" id="KW-0809">Transit peptide</keyword>
<dbReference type="FunFam" id="1.20.58.760:FF:000035">
    <property type="entry name" value="ATP-dependent zinc metalloprotease FTSH 6 chloroplastic"/>
    <property type="match status" value="1"/>
</dbReference>
<keyword evidence="8" id="KW-0812">Transmembrane</keyword>
<dbReference type="Gene3D" id="3.30.720.210">
    <property type="match status" value="1"/>
</dbReference>
<dbReference type="Pfam" id="PF00004">
    <property type="entry name" value="AAA"/>
    <property type="match status" value="1"/>
</dbReference>
<evidence type="ECO:0000256" key="6">
    <source>
        <dbReference type="ARBA" id="ARBA00022640"/>
    </source>
</evidence>
<dbReference type="GO" id="GO:0010304">
    <property type="term" value="P:PSII associated light-harvesting complex II catabolic process"/>
    <property type="evidence" value="ECO:0007669"/>
    <property type="project" value="UniProtKB-ARBA"/>
</dbReference>
<proteinExistence type="inferred from homology"/>
<reference evidence="21" key="2">
    <citation type="submission" date="2021-12" db="EMBL/GenBank/DDBJ databases">
        <title>Resequencing data analysis of finger millet.</title>
        <authorList>
            <person name="Hatakeyama M."/>
            <person name="Aluri S."/>
            <person name="Balachadran M.T."/>
            <person name="Sivarajan S.R."/>
            <person name="Poveda L."/>
            <person name="Shimizu-Inatsugi R."/>
            <person name="Schlapbach R."/>
            <person name="Sreeman S.M."/>
            <person name="Shimizu K.K."/>
        </authorList>
    </citation>
    <scope>NUCLEOTIDE SEQUENCE</scope>
</reference>
<keyword evidence="6" id="KW-0934">Plastid</keyword>
<dbReference type="GO" id="GO:0017119">
    <property type="term" value="C:Golgi transport complex"/>
    <property type="evidence" value="ECO:0007669"/>
    <property type="project" value="InterPro"/>
</dbReference>
<dbReference type="SUPFAM" id="SSF140990">
    <property type="entry name" value="FtsH protease domain-like"/>
    <property type="match status" value="1"/>
</dbReference>
<evidence type="ECO:0000256" key="16">
    <source>
        <dbReference type="ARBA" id="ARBA00023049"/>
    </source>
</evidence>
<comment type="function">
    <text evidence="2">Probable ATP-dependent zinc metallopeptidase.</text>
</comment>
<comment type="caution">
    <text evidence="21">The sequence shown here is derived from an EMBL/GenBank/DDBJ whole genome shotgun (WGS) entry which is preliminary data.</text>
</comment>
<dbReference type="FunFam" id="3.40.50.300:FF:000001">
    <property type="entry name" value="ATP-dependent zinc metalloprotease FtsH"/>
    <property type="match status" value="1"/>
</dbReference>
<evidence type="ECO:0000256" key="12">
    <source>
        <dbReference type="ARBA" id="ARBA00022833"/>
    </source>
</evidence>